<evidence type="ECO:0000256" key="9">
    <source>
        <dbReference type="RuleBase" id="RU366055"/>
    </source>
</evidence>
<dbReference type="InterPro" id="IPR020821">
    <property type="entry name" value="ENPP1-3/EXOG-like_nuc-like"/>
</dbReference>
<keyword evidence="14" id="KW-1185">Reference proteome</keyword>
<evidence type="ECO:0000256" key="10">
    <source>
        <dbReference type="SAM" id="MobiDB-lite"/>
    </source>
</evidence>
<keyword evidence="6 9" id="KW-0378">Hydrolase</keyword>
<evidence type="ECO:0000256" key="2">
    <source>
        <dbReference type="ARBA" id="ARBA00010052"/>
    </source>
</evidence>
<dbReference type="GO" id="GO:0003676">
    <property type="term" value="F:nucleic acid binding"/>
    <property type="evidence" value="ECO:0007669"/>
    <property type="project" value="InterPro"/>
</dbReference>
<dbReference type="GO" id="GO:0000014">
    <property type="term" value="F:single-stranded DNA endodeoxyribonuclease activity"/>
    <property type="evidence" value="ECO:0007669"/>
    <property type="project" value="TreeGrafter"/>
</dbReference>
<protein>
    <recommendedName>
        <fullName evidence="9">Endonuclease</fullName>
        <ecNumber evidence="9">3.1.30.-</ecNumber>
    </recommendedName>
</protein>
<dbReference type="InterPro" id="IPR044929">
    <property type="entry name" value="DNA/RNA_non-sp_Endonuclease_sf"/>
</dbReference>
<comment type="caution">
    <text evidence="13">The sequence shown here is derived from an EMBL/GenBank/DDBJ whole genome shotgun (WGS) entry which is preliminary data.</text>
</comment>
<name>A0AAE0KSI4_9CHLO</name>
<keyword evidence="7" id="KW-0460">Magnesium</keyword>
<evidence type="ECO:0000256" key="5">
    <source>
        <dbReference type="ARBA" id="ARBA00022759"/>
    </source>
</evidence>
<evidence type="ECO:0000256" key="6">
    <source>
        <dbReference type="ARBA" id="ARBA00022801"/>
    </source>
</evidence>
<dbReference type="Pfam" id="PF01223">
    <property type="entry name" value="Endonuclease_NS"/>
    <property type="match status" value="1"/>
</dbReference>
<feature type="active site" description="Proton acceptor" evidence="8">
    <location>
        <position position="127"/>
    </location>
</feature>
<accession>A0AAE0KSI4</accession>
<feature type="region of interest" description="Disordered" evidence="10">
    <location>
        <begin position="24"/>
        <end position="45"/>
    </location>
</feature>
<dbReference type="Proteomes" id="UP001190700">
    <property type="component" value="Unassembled WGS sequence"/>
</dbReference>
<evidence type="ECO:0000256" key="8">
    <source>
        <dbReference type="PIRSR" id="PIRSR640255-1"/>
    </source>
</evidence>
<dbReference type="InterPro" id="IPR044925">
    <property type="entry name" value="His-Me_finger_sf"/>
</dbReference>
<dbReference type="InterPro" id="IPR040255">
    <property type="entry name" value="Non-specific_endonuclease"/>
</dbReference>
<evidence type="ECO:0000259" key="11">
    <source>
        <dbReference type="SMART" id="SM00477"/>
    </source>
</evidence>
<dbReference type="GO" id="GO:0046872">
    <property type="term" value="F:metal ion binding"/>
    <property type="evidence" value="ECO:0007669"/>
    <property type="project" value="UniProtKB-KW"/>
</dbReference>
<dbReference type="Gene3D" id="3.40.570.10">
    <property type="entry name" value="Extracellular Endonuclease, subunit A"/>
    <property type="match status" value="1"/>
</dbReference>
<dbReference type="GO" id="GO:0005634">
    <property type="term" value="C:nucleus"/>
    <property type="evidence" value="ECO:0007669"/>
    <property type="project" value="TreeGrafter"/>
</dbReference>
<dbReference type="InterPro" id="IPR001604">
    <property type="entry name" value="Endo_G_ENPP1-like_dom"/>
</dbReference>
<dbReference type="InterPro" id="IPR018524">
    <property type="entry name" value="DNA/RNA_endonuclease_AS"/>
</dbReference>
<gene>
    <name evidence="13" type="ORF">CYMTET_31879</name>
</gene>
<organism evidence="13 14">
    <name type="scientific">Cymbomonas tetramitiformis</name>
    <dbReference type="NCBI Taxonomy" id="36881"/>
    <lineage>
        <taxon>Eukaryota</taxon>
        <taxon>Viridiplantae</taxon>
        <taxon>Chlorophyta</taxon>
        <taxon>Pyramimonadophyceae</taxon>
        <taxon>Pyramimonadales</taxon>
        <taxon>Pyramimonadaceae</taxon>
        <taxon>Cymbomonas</taxon>
    </lineage>
</organism>
<evidence type="ECO:0000256" key="4">
    <source>
        <dbReference type="ARBA" id="ARBA00022723"/>
    </source>
</evidence>
<keyword evidence="4 9" id="KW-0479">Metal-binding</keyword>
<dbReference type="SMART" id="SM00892">
    <property type="entry name" value="Endonuclease_NS"/>
    <property type="match status" value="1"/>
</dbReference>
<evidence type="ECO:0000259" key="12">
    <source>
        <dbReference type="SMART" id="SM00892"/>
    </source>
</evidence>
<reference evidence="13 14" key="1">
    <citation type="journal article" date="2015" name="Genome Biol. Evol.">
        <title>Comparative Genomics of a Bacterivorous Green Alga Reveals Evolutionary Causalities and Consequences of Phago-Mixotrophic Mode of Nutrition.</title>
        <authorList>
            <person name="Burns J.A."/>
            <person name="Paasch A."/>
            <person name="Narechania A."/>
            <person name="Kim E."/>
        </authorList>
    </citation>
    <scope>NUCLEOTIDE SEQUENCE [LARGE SCALE GENOMIC DNA]</scope>
    <source>
        <strain evidence="13 14">PLY_AMNH</strain>
    </source>
</reference>
<evidence type="ECO:0000313" key="13">
    <source>
        <dbReference type="EMBL" id="KAK3259113.1"/>
    </source>
</evidence>
<sequence length="173" mass="19083">MKLVFGAGGAIGGLGLGWFLGRRQSRQGTPEQPTSPSFQSSTSSGASTTLFKHGLPMGSSLRVFHQYVSSFDYRTRNPGWVLEHVNRASAFGKADRADSTFKEDTTILPHLRNRLDDFRNSGYDRGHLAPAANHKGSQEALDETFLLSNMSPQVAAQEPWVREACTHRLHLLN</sequence>
<dbReference type="GO" id="GO:0004521">
    <property type="term" value="F:RNA endonuclease activity"/>
    <property type="evidence" value="ECO:0007669"/>
    <property type="project" value="TreeGrafter"/>
</dbReference>
<comment type="cofactor">
    <cofactor evidence="1 9">
        <name>Mg(2+)</name>
        <dbReference type="ChEBI" id="CHEBI:18420"/>
    </cofactor>
</comment>
<dbReference type="PROSITE" id="PS01070">
    <property type="entry name" value="NUCLEASE_NON_SPEC"/>
    <property type="match status" value="1"/>
</dbReference>
<proteinExistence type="inferred from homology"/>
<dbReference type="PANTHER" id="PTHR13966">
    <property type="entry name" value="ENDONUCLEASE RELATED"/>
    <property type="match status" value="1"/>
</dbReference>
<dbReference type="GO" id="GO:0005743">
    <property type="term" value="C:mitochondrial inner membrane"/>
    <property type="evidence" value="ECO:0007669"/>
    <property type="project" value="TreeGrafter"/>
</dbReference>
<dbReference type="PANTHER" id="PTHR13966:SF5">
    <property type="entry name" value="ENDONUCLEASE G, MITOCHONDRIAL"/>
    <property type="match status" value="1"/>
</dbReference>
<dbReference type="EC" id="3.1.30.-" evidence="9"/>
<dbReference type="SUPFAM" id="SSF54060">
    <property type="entry name" value="His-Me finger endonucleases"/>
    <property type="match status" value="1"/>
</dbReference>
<dbReference type="AlphaFoldDB" id="A0AAE0KSI4"/>
<evidence type="ECO:0000256" key="1">
    <source>
        <dbReference type="ARBA" id="ARBA00001946"/>
    </source>
</evidence>
<evidence type="ECO:0000256" key="7">
    <source>
        <dbReference type="ARBA" id="ARBA00022842"/>
    </source>
</evidence>
<evidence type="ECO:0000313" key="14">
    <source>
        <dbReference type="Proteomes" id="UP001190700"/>
    </source>
</evidence>
<keyword evidence="5 9" id="KW-0255">Endonuclease</keyword>
<keyword evidence="3 9" id="KW-0540">Nuclease</keyword>
<dbReference type="SMART" id="SM00477">
    <property type="entry name" value="NUC"/>
    <property type="match status" value="1"/>
</dbReference>
<dbReference type="EMBL" id="LGRX02018981">
    <property type="protein sequence ID" value="KAK3259113.1"/>
    <property type="molecule type" value="Genomic_DNA"/>
</dbReference>
<feature type="compositionally biased region" description="Low complexity" evidence="10">
    <location>
        <begin position="29"/>
        <end position="45"/>
    </location>
</feature>
<evidence type="ECO:0000256" key="3">
    <source>
        <dbReference type="ARBA" id="ARBA00022722"/>
    </source>
</evidence>
<feature type="domain" description="ENPP1-3/EXOG-like endonuclease/phosphodiesterase" evidence="11">
    <location>
        <begin position="64"/>
        <end position="173"/>
    </location>
</feature>
<feature type="domain" description="DNA/RNA non-specific endonuclease/pyrophosphatase/phosphodiesterase" evidence="12">
    <location>
        <begin position="63"/>
        <end position="173"/>
    </location>
</feature>
<comment type="similarity">
    <text evidence="2 9">Belongs to the DNA/RNA non-specific endonuclease family.</text>
</comment>